<comment type="caution">
    <text evidence="5">The sequence shown here is derived from an EMBL/GenBank/DDBJ whole genome shotgun (WGS) entry which is preliminary data.</text>
</comment>
<dbReference type="RefSeq" id="WP_310291179.1">
    <property type="nucleotide sequence ID" value="NZ_BAAAWO010000001.1"/>
</dbReference>
<dbReference type="InterPro" id="IPR049468">
    <property type="entry name" value="Restrct_endonuc-II-like_dom"/>
</dbReference>
<accession>A0ABU2BMT9</accession>
<dbReference type="InterPro" id="IPR025103">
    <property type="entry name" value="DUF4011"/>
</dbReference>
<feature type="domain" description="DNA2/NAM7 helicase helicase" evidence="2">
    <location>
        <begin position="830"/>
        <end position="918"/>
    </location>
</feature>
<feature type="domain" description="DNA2/NAM7 helicase-like C-terminal" evidence="3">
    <location>
        <begin position="1535"/>
        <end position="1737"/>
    </location>
</feature>
<proteinExistence type="predicted"/>
<evidence type="ECO:0000256" key="1">
    <source>
        <dbReference type="SAM" id="MobiDB-lite"/>
    </source>
</evidence>
<protein>
    <recommendedName>
        <fullName evidence="7">DUF4011 domain-containing protein</fullName>
    </recommendedName>
</protein>
<reference evidence="5 6" key="1">
    <citation type="submission" date="2023-07" db="EMBL/GenBank/DDBJ databases">
        <title>Sequencing the genomes of 1000 actinobacteria strains.</title>
        <authorList>
            <person name="Klenk H.-P."/>
        </authorList>
    </citation>
    <scope>NUCLEOTIDE SEQUENCE [LARGE SCALE GENOMIC DNA]</scope>
    <source>
        <strain evidence="5 6">DSM 20167</strain>
    </source>
</reference>
<evidence type="ECO:0000259" key="2">
    <source>
        <dbReference type="Pfam" id="PF13086"/>
    </source>
</evidence>
<sequence length="2110" mass="227314">MRLREYVGAALDIVSGALTPFMADHLARQNQTAGWTGLLDRLENALGAEPPTVPAALPAQLGRLMATPGAAGHVIMLSAGQEQLAARLRDVANDWELGAGFSAAAVQRNLATCAQFLRALGLEHPARRVDELARAAAEHVEDPEATEESTVDAAPAGNGGRVRIDIAHGPSINYASAHTHARILERVVLENPRPEPLSILVTAVVMAGNLPVSAVAESRLELPPGLSTLHDLDVALDPAAFALIDTRRPGRLIVRVAENGKLVAEESGAVELLPAGYWPGAGTQANAELLAAFVQPQHPQLTGILSEAGDLFRARSGTDSLDARQGGAQRVDQSVECIFEVLRARGIRLGNLPANWDLADLGGQHVRAAQEVLTERLGTALDTTLLMSALLERVAINSVIWLVCGHAFLAYWRTPDGALPSSSLDAEGARSLANLVDADHLRIVETTAITTDGRPPMAEAAAATKLAHAQLPSAAGSMVYAIDIRQARRSGISPLPARGISEFGKPVVVEYRAAAPDTLERFFRERTERRQAAPAPTVQAAPPRITAWKNGLLDLSLRNRLLNFTERSRLPLAIPDSVLAGLEDLVNHGRSIELLPADEIGALEKERYTSGPLLPVERRIELLLTRGRAYTKLESGTYLTRLRRLASQAKRIIDESGANNLYLALGSLSWSMDGRALRSPLFLVPVTLRPAGRGKHFRLEIDETGASAPNYCLSEKLHEQFNLRIPGFEDPVRDGSGIDLESALGALRAALADADLPFHVEGTVDLAILQFAKFRMWRDLDENWETFMSAPLVRHLVDTPTSEFTDPAGTGTGQGVDLDQLAARLPVPADASQLEAVAAAHAGHTFVLEGPPGTGKSQTITNLLAHAMASGQRVLFVAEKRAALEVVSKRLNEVGLGEFALDLHDKGSSPNAVRAQIKASLDHLVFADTAGMELASTDLSSSVHRLAGYARDLHEENPAGYSTYAAYNTVLSMDPAIATLPIPERFAAQAFPAAVDEVRQALVRLPDTAGPTRPRDEHPWGFIGGPLGGELQQAVLDAVQALDLALHGAGTLTRDPGVASLVERAPEPQDLRALARLLKAGVPLPVLDAAATVEWRSRSGALLTEATALVQEMAWLPELVEPSVLRMDLAPVHEAATLANRFGFLGIGRKRRRLQVIAEHFGQRWIGGEDTAQHLVASVEGMIEARAQCAKLVAGLGSLAGITLSGNWNPFVDGDIEWLARRRENLVQLADLLAPAGRDREYAALLREVLGQNTPADPARAGELERVAAAWDALREAIAPEPRAGQAWPDTAGFLGRYRRTGQDRVTGRDAERGLERWVAFVEALEPLKDHGLGAAWTQLATGAIPAENALRGFLRGTAESALAERLATHGFDEFSTAAQERAIARFTDSSRRLRRHVAKSLPEAITRQRAQKLKQAESRVGELARQLERRRGGLSVRQLMDSYGDLVTTILPCVLVSPDSAARFFPPRAGEFDIVVFDEASQIRVADAIGTLGRARSAVIVGDSKQMPPSSFAEVSVEPDEDPESGLLVADEESILSEAVMARVARRWLSWHYRSQDESLIAFSNRHYYDGKLSSFPSPRHGAAHAGPDGYGISLVRVDGTFHRTGPAEVLRTNPVEAGRIVAEIKERFDASPMSTPSIGVVTFNAPQRDLIEGLLRDDPDERLGAALETDDEGLFVKNLENVQGDERDVILFSTAFSANARGRLPLNFGPLNNVGGERRLNVAITRARRQVVVFSSFDPADLRAEDSSALGIKHLRAYLDLAAEGTRTLENGSDSAVARDRHREQVAAALKERGHAVATNVGLSDFRIDLTVANPARPPEPLLAILLDNGPWARRRTVGDRDGLPQEILRGLLGWESVARIWLPAWLQDAGAVLDSLDAAVEKAGKARAAREAAPAAVKSPGEGQAWRGSRDGAADGRPEAYPGKATAYTPWDARTAGTLGDLDELRSAAGKKKAAALLGDIAGAEWPIHETRLARLAIGAHESGRMSAAREKSMLAALPRKSYTVDAEGFIWPSKQDPARWVDYRTGFASHGLDIEDICLREIANVMCARASLAGESGVDELKREAMSVLGYGRMTQKVSARLQQGLELAVREQRLESVAGRIRLAG</sequence>
<dbReference type="Pfam" id="PF18741">
    <property type="entry name" value="MTES_1575"/>
    <property type="match status" value="1"/>
</dbReference>
<dbReference type="InterPro" id="IPR045055">
    <property type="entry name" value="DNA2/NAM7-like"/>
</dbReference>
<dbReference type="InterPro" id="IPR027417">
    <property type="entry name" value="P-loop_NTPase"/>
</dbReference>
<dbReference type="PANTHER" id="PTHR10887:SF495">
    <property type="entry name" value="HELICASE SENATAXIN ISOFORM X1-RELATED"/>
    <property type="match status" value="1"/>
</dbReference>
<evidence type="ECO:0008006" key="7">
    <source>
        <dbReference type="Google" id="ProtNLM"/>
    </source>
</evidence>
<dbReference type="CDD" id="cd18808">
    <property type="entry name" value="SF1_C_Upf1"/>
    <property type="match status" value="1"/>
</dbReference>
<dbReference type="Proteomes" id="UP001183817">
    <property type="component" value="Unassembled WGS sequence"/>
</dbReference>
<evidence type="ECO:0000313" key="5">
    <source>
        <dbReference type="EMBL" id="MDR7359008.1"/>
    </source>
</evidence>
<feature type="region of interest" description="Disordered" evidence="1">
    <location>
        <begin position="1892"/>
        <end position="1928"/>
    </location>
</feature>
<dbReference type="InterPro" id="IPR047187">
    <property type="entry name" value="SF1_C_Upf1"/>
</dbReference>
<dbReference type="Gene3D" id="3.40.50.300">
    <property type="entry name" value="P-loop containing nucleotide triphosphate hydrolases"/>
    <property type="match status" value="3"/>
</dbReference>
<feature type="compositionally biased region" description="Basic and acidic residues" evidence="1">
    <location>
        <begin position="1911"/>
        <end position="1921"/>
    </location>
</feature>
<evidence type="ECO:0000259" key="4">
    <source>
        <dbReference type="Pfam" id="PF18741"/>
    </source>
</evidence>
<dbReference type="PANTHER" id="PTHR10887">
    <property type="entry name" value="DNA2/NAM7 HELICASE FAMILY"/>
    <property type="match status" value="1"/>
</dbReference>
<evidence type="ECO:0000313" key="6">
    <source>
        <dbReference type="Proteomes" id="UP001183817"/>
    </source>
</evidence>
<dbReference type="Pfam" id="PF13195">
    <property type="entry name" value="DUF4011"/>
    <property type="match status" value="1"/>
</dbReference>
<evidence type="ECO:0000259" key="3">
    <source>
        <dbReference type="Pfam" id="PF13087"/>
    </source>
</evidence>
<feature type="domain" description="Restriction endonuclease type II-like" evidence="4">
    <location>
        <begin position="1786"/>
        <end position="1882"/>
    </location>
</feature>
<dbReference type="EMBL" id="JAVDYI010000001">
    <property type="protein sequence ID" value="MDR7359008.1"/>
    <property type="molecule type" value="Genomic_DNA"/>
</dbReference>
<feature type="region of interest" description="Disordered" evidence="1">
    <location>
        <begin position="138"/>
        <end position="157"/>
    </location>
</feature>
<dbReference type="SUPFAM" id="SSF52540">
    <property type="entry name" value="P-loop containing nucleoside triphosphate hydrolases"/>
    <property type="match status" value="1"/>
</dbReference>
<dbReference type="InterPro" id="IPR041679">
    <property type="entry name" value="DNA2/NAM7-like_C"/>
</dbReference>
<dbReference type="Pfam" id="PF13087">
    <property type="entry name" value="AAA_12"/>
    <property type="match status" value="1"/>
</dbReference>
<organism evidence="5 6">
    <name type="scientific">Paeniglutamicibacter sulfureus</name>
    <dbReference type="NCBI Taxonomy" id="43666"/>
    <lineage>
        <taxon>Bacteria</taxon>
        <taxon>Bacillati</taxon>
        <taxon>Actinomycetota</taxon>
        <taxon>Actinomycetes</taxon>
        <taxon>Micrococcales</taxon>
        <taxon>Micrococcaceae</taxon>
        <taxon>Paeniglutamicibacter</taxon>
    </lineage>
</organism>
<dbReference type="Pfam" id="PF13086">
    <property type="entry name" value="AAA_11"/>
    <property type="match status" value="1"/>
</dbReference>
<dbReference type="InterPro" id="IPR041677">
    <property type="entry name" value="DNA2/NAM7_AAA_11"/>
</dbReference>
<keyword evidence="6" id="KW-1185">Reference proteome</keyword>
<gene>
    <name evidence="5" type="ORF">J2S64_002699</name>
</gene>
<name>A0ABU2BMT9_9MICC</name>